<feature type="region of interest" description="Disordered" evidence="1">
    <location>
        <begin position="33"/>
        <end position="52"/>
    </location>
</feature>
<evidence type="ECO:0000313" key="3">
    <source>
        <dbReference type="Proteomes" id="UP001516400"/>
    </source>
</evidence>
<evidence type="ECO:0000313" key="2">
    <source>
        <dbReference type="EMBL" id="KAL3286778.1"/>
    </source>
</evidence>
<comment type="caution">
    <text evidence="2">The sequence shown here is derived from an EMBL/GenBank/DDBJ whole genome shotgun (WGS) entry which is preliminary data.</text>
</comment>
<proteinExistence type="predicted"/>
<keyword evidence="3" id="KW-1185">Reference proteome</keyword>
<evidence type="ECO:0000256" key="1">
    <source>
        <dbReference type="SAM" id="MobiDB-lite"/>
    </source>
</evidence>
<accession>A0ABD2P7S9</accession>
<reference evidence="2 3" key="1">
    <citation type="journal article" date="2021" name="BMC Biol.">
        <title>Horizontally acquired antibacterial genes associated with adaptive radiation of ladybird beetles.</title>
        <authorList>
            <person name="Li H.S."/>
            <person name="Tang X.F."/>
            <person name="Huang Y.H."/>
            <person name="Xu Z.Y."/>
            <person name="Chen M.L."/>
            <person name="Du X.Y."/>
            <person name="Qiu B.Y."/>
            <person name="Chen P.T."/>
            <person name="Zhang W."/>
            <person name="Slipinski A."/>
            <person name="Escalona H.E."/>
            <person name="Waterhouse R.M."/>
            <person name="Zwick A."/>
            <person name="Pang H."/>
        </authorList>
    </citation>
    <scope>NUCLEOTIDE SEQUENCE [LARGE SCALE GENOMIC DNA]</scope>
    <source>
        <strain evidence="2">SYSU2018</strain>
    </source>
</reference>
<gene>
    <name evidence="2" type="ORF">HHI36_001273</name>
</gene>
<dbReference type="AlphaFoldDB" id="A0ABD2P7S9"/>
<dbReference type="EMBL" id="JABFTP020000185">
    <property type="protein sequence ID" value="KAL3286778.1"/>
    <property type="molecule type" value="Genomic_DNA"/>
</dbReference>
<organism evidence="2 3">
    <name type="scientific">Cryptolaemus montrouzieri</name>
    <dbReference type="NCBI Taxonomy" id="559131"/>
    <lineage>
        <taxon>Eukaryota</taxon>
        <taxon>Metazoa</taxon>
        <taxon>Ecdysozoa</taxon>
        <taxon>Arthropoda</taxon>
        <taxon>Hexapoda</taxon>
        <taxon>Insecta</taxon>
        <taxon>Pterygota</taxon>
        <taxon>Neoptera</taxon>
        <taxon>Endopterygota</taxon>
        <taxon>Coleoptera</taxon>
        <taxon>Polyphaga</taxon>
        <taxon>Cucujiformia</taxon>
        <taxon>Coccinelloidea</taxon>
        <taxon>Coccinellidae</taxon>
        <taxon>Scymninae</taxon>
        <taxon>Scymnini</taxon>
        <taxon>Cryptolaemus</taxon>
    </lineage>
</organism>
<name>A0ABD2P7S9_9CUCU</name>
<sequence>MLSRPVFLKETRSHTVHSLKKRSAIKPTLSLLQSTMQKQEPETETEEESPPRIPMLISNEFGLKVVIPKEATRDVMSGKVSYYLVDEKGMTLFEPKHMLVALKLDDEHRRRIQDFPCIGAHLRELPHRPRKIKYRRRFISPELIGRGIYISKQLVRVFVDLQEHEFRFSAS</sequence>
<dbReference type="Proteomes" id="UP001516400">
    <property type="component" value="Unassembled WGS sequence"/>
</dbReference>
<protein>
    <submittedName>
        <fullName evidence="2">Uncharacterized protein</fullName>
    </submittedName>
</protein>